<organism evidence="6 7">
    <name type="scientific">Paenibacillus marchantiophytorum</name>
    <dbReference type="NCBI Taxonomy" id="1619310"/>
    <lineage>
        <taxon>Bacteria</taxon>
        <taxon>Bacillati</taxon>
        <taxon>Bacillota</taxon>
        <taxon>Bacilli</taxon>
        <taxon>Bacillales</taxon>
        <taxon>Paenibacillaceae</taxon>
        <taxon>Paenibacillus</taxon>
    </lineage>
</organism>
<evidence type="ECO:0000256" key="4">
    <source>
        <dbReference type="ARBA" id="ARBA00023002"/>
    </source>
</evidence>
<keyword evidence="3 6" id="KW-0223">Dioxygenase</keyword>
<dbReference type="InterPro" id="IPR014710">
    <property type="entry name" value="RmlC-like_jellyroll"/>
</dbReference>
<dbReference type="Pfam" id="PF05995">
    <property type="entry name" value="CDO_I"/>
    <property type="match status" value="1"/>
</dbReference>
<dbReference type="PANTHER" id="PTHR12918">
    <property type="entry name" value="CYSTEINE DIOXYGENASE"/>
    <property type="match status" value="1"/>
</dbReference>
<dbReference type="CDD" id="cd10548">
    <property type="entry name" value="cupin_CDO"/>
    <property type="match status" value="1"/>
</dbReference>
<reference evidence="7" key="1">
    <citation type="journal article" date="2019" name="Int. J. Syst. Evol. Microbiol.">
        <title>The Global Catalogue of Microorganisms (GCM) 10K type strain sequencing project: providing services to taxonomists for standard genome sequencing and annotation.</title>
        <authorList>
            <consortium name="The Broad Institute Genomics Platform"/>
            <consortium name="The Broad Institute Genome Sequencing Center for Infectious Disease"/>
            <person name="Wu L."/>
            <person name="Ma J."/>
        </authorList>
    </citation>
    <scope>NUCLEOTIDE SEQUENCE [LARGE SCALE GENOMIC DNA]</scope>
    <source>
        <strain evidence="7">CGMCC 1.15043</strain>
    </source>
</reference>
<keyword evidence="2" id="KW-0479">Metal-binding</keyword>
<dbReference type="GO" id="GO:0051213">
    <property type="term" value="F:dioxygenase activity"/>
    <property type="evidence" value="ECO:0007669"/>
    <property type="project" value="UniProtKB-KW"/>
</dbReference>
<keyword evidence="7" id="KW-1185">Reference proteome</keyword>
<evidence type="ECO:0000256" key="5">
    <source>
        <dbReference type="ARBA" id="ARBA00023004"/>
    </source>
</evidence>
<dbReference type="SUPFAM" id="SSF51182">
    <property type="entry name" value="RmlC-like cupins"/>
    <property type="match status" value="1"/>
</dbReference>
<dbReference type="PANTHER" id="PTHR12918:SF1">
    <property type="entry name" value="CYSTEINE DIOXYGENASE TYPE 1"/>
    <property type="match status" value="1"/>
</dbReference>
<evidence type="ECO:0000313" key="6">
    <source>
        <dbReference type="EMBL" id="GGA01697.1"/>
    </source>
</evidence>
<dbReference type="EMBL" id="BMHE01000040">
    <property type="protein sequence ID" value="GGA01697.1"/>
    <property type="molecule type" value="Genomic_DNA"/>
</dbReference>
<proteinExistence type="inferred from homology"/>
<protein>
    <submittedName>
        <fullName evidence="6">Cysteine dioxygenase</fullName>
    </submittedName>
</protein>
<dbReference type="RefSeq" id="WP_189017806.1">
    <property type="nucleotide sequence ID" value="NZ_BMHE01000040.1"/>
</dbReference>
<keyword evidence="4" id="KW-0560">Oxidoreductase</keyword>
<dbReference type="InterPro" id="IPR010300">
    <property type="entry name" value="CDO_1"/>
</dbReference>
<name>A0ABQ1F6S0_9BACL</name>
<comment type="caution">
    <text evidence="6">The sequence shown here is derived from an EMBL/GenBank/DDBJ whole genome shotgun (WGS) entry which is preliminary data.</text>
</comment>
<comment type="similarity">
    <text evidence="1">Belongs to the cysteine dioxygenase family.</text>
</comment>
<keyword evidence="5" id="KW-0408">Iron</keyword>
<evidence type="ECO:0000313" key="7">
    <source>
        <dbReference type="Proteomes" id="UP000615455"/>
    </source>
</evidence>
<evidence type="ECO:0000256" key="1">
    <source>
        <dbReference type="ARBA" id="ARBA00006622"/>
    </source>
</evidence>
<accession>A0ABQ1F6S0</accession>
<dbReference type="Gene3D" id="2.60.120.10">
    <property type="entry name" value="Jelly Rolls"/>
    <property type="match status" value="1"/>
</dbReference>
<evidence type="ECO:0000256" key="3">
    <source>
        <dbReference type="ARBA" id="ARBA00022964"/>
    </source>
</evidence>
<evidence type="ECO:0000256" key="2">
    <source>
        <dbReference type="ARBA" id="ARBA00022723"/>
    </source>
</evidence>
<dbReference type="InterPro" id="IPR011051">
    <property type="entry name" value="RmlC_Cupin_sf"/>
</dbReference>
<gene>
    <name evidence="6" type="primary">cdoA</name>
    <name evidence="6" type="ORF">GCM10008018_54980</name>
</gene>
<sequence>MSLLQAIEQTFCKLQDPSLEELQAALHDIEGTLGEVPAYATEPQQLAYGRNVIYSATNLEVIVIHIPAFEATAIHNHGPAIGAACLIRGSLLNTKYHLDTEGYPISHAEDRILAGEYFTAPKEQIHQLSNPGQEPAVSLHVYCPPLRQVERYLPYSEILDYVI</sequence>
<dbReference type="Proteomes" id="UP000615455">
    <property type="component" value="Unassembled WGS sequence"/>
</dbReference>